<gene>
    <name evidence="2" type="ORF">OSCT_0156</name>
</gene>
<reference evidence="2 3" key="1">
    <citation type="journal article" date="2011" name="J. Bacteriol.">
        <title>Draft genome sequence of the anoxygenic filamentous phototrophic bacterium Oscillochloris trichoides subsp. DG-6.</title>
        <authorList>
            <person name="Kuznetsov B.B."/>
            <person name="Ivanovsky R.N."/>
            <person name="Keppen O.I."/>
            <person name="Sukhacheva M.V."/>
            <person name="Bumazhkin B.K."/>
            <person name="Patutina E.O."/>
            <person name="Beletsky A.V."/>
            <person name="Mardanov A.V."/>
            <person name="Baslerov R.V."/>
            <person name="Panteleeva A.N."/>
            <person name="Kolganova T.V."/>
            <person name="Ravin N.V."/>
            <person name="Skryabin K.G."/>
        </authorList>
    </citation>
    <scope>NUCLEOTIDE SEQUENCE [LARGE SCALE GENOMIC DNA]</scope>
    <source>
        <strain evidence="2 3">DG-6</strain>
    </source>
</reference>
<proteinExistence type="predicted"/>
<dbReference type="OrthoDB" id="9770340at2"/>
<dbReference type="Proteomes" id="UP000054010">
    <property type="component" value="Unassembled WGS sequence"/>
</dbReference>
<dbReference type="AlphaFoldDB" id="E1IA05"/>
<dbReference type="PANTHER" id="PTHR39639">
    <property type="entry name" value="CHROMOSOME 16, WHOLE GENOME SHOTGUN SEQUENCE"/>
    <property type="match status" value="1"/>
</dbReference>
<dbReference type="InterPro" id="IPR004919">
    <property type="entry name" value="GmrSD_N"/>
</dbReference>
<dbReference type="STRING" id="765420.OSCT_0156"/>
<feature type="domain" description="GmrSD restriction endonucleases N-terminal" evidence="1">
    <location>
        <begin position="125"/>
        <end position="267"/>
    </location>
</feature>
<sequence>MSIEESNTELDEPTRAILENLATVRDGRAKLKALHGLLEQNRPDLLLDEIELSERLSGASRRGLSIFSEGQWVITERGRDLLQRLSTEPEQRNGDSESALWEGAPFDPGSLSVSTVNDPVMAVLAQIKSGRIFLQPAFQRNFVWDAVRQSRLIESIMLRIPLPAFYLDEMSDNRRQVMDGLQRLSTLDRFCNQKRLQLTGLRYLTQYEKMRFDDLPVSMQQLILEDTRLTLHIVQAQTSDMVRFEVFYRVNTGGLTLTAQEIRHALYQGKATTLLRNLAEHAVFTRVTGNSISALRMDDRDCILRYFAFKLYGYNVFQRGDERNPPRNLDDLLNKTMISLNSYSDVGIETFSAVFLESLEKAALLFGPFAFRKIDYSGQSIHSDGTRDSLHINLAALAKGEVQWKADGRRSPISKPLFEIWTVLLERYRREELRTHHAEIVRRFLDLLADNEFNDAITYTTGSPIMIARRFGRVERLLEEIIR</sequence>
<evidence type="ECO:0000313" key="3">
    <source>
        <dbReference type="Proteomes" id="UP000054010"/>
    </source>
</evidence>
<dbReference type="HOGENOM" id="CLU_038557_1_0_0"/>
<dbReference type="Pfam" id="PF03235">
    <property type="entry name" value="GmrSD_N"/>
    <property type="match status" value="1"/>
</dbReference>
<comment type="caution">
    <text evidence="2">The sequence shown here is derived from an EMBL/GenBank/DDBJ whole genome shotgun (WGS) entry which is preliminary data.</text>
</comment>
<dbReference type="eggNOG" id="COG1479">
    <property type="taxonomic scope" value="Bacteria"/>
</dbReference>
<evidence type="ECO:0000259" key="1">
    <source>
        <dbReference type="Pfam" id="PF03235"/>
    </source>
</evidence>
<name>E1IA05_9CHLR</name>
<keyword evidence="3" id="KW-1185">Reference proteome</keyword>
<dbReference type="EMBL" id="ADVR01000003">
    <property type="protein sequence ID" value="EFO82007.1"/>
    <property type="molecule type" value="Genomic_DNA"/>
</dbReference>
<accession>E1IA05</accession>
<evidence type="ECO:0000313" key="2">
    <source>
        <dbReference type="EMBL" id="EFO82007.1"/>
    </source>
</evidence>
<dbReference type="PANTHER" id="PTHR39639:SF1">
    <property type="entry name" value="DUF262 DOMAIN-CONTAINING PROTEIN"/>
    <property type="match status" value="1"/>
</dbReference>
<organism evidence="2 3">
    <name type="scientific">Oscillochloris trichoides DG-6</name>
    <dbReference type="NCBI Taxonomy" id="765420"/>
    <lineage>
        <taxon>Bacteria</taxon>
        <taxon>Bacillati</taxon>
        <taxon>Chloroflexota</taxon>
        <taxon>Chloroflexia</taxon>
        <taxon>Chloroflexales</taxon>
        <taxon>Chloroflexineae</taxon>
        <taxon>Oscillochloridaceae</taxon>
        <taxon>Oscillochloris</taxon>
    </lineage>
</organism>
<protein>
    <recommendedName>
        <fullName evidence="1">GmrSD restriction endonucleases N-terminal domain-containing protein</fullName>
    </recommendedName>
</protein>